<evidence type="ECO:0000313" key="2">
    <source>
        <dbReference type="EMBL" id="MBM7584637.1"/>
    </source>
</evidence>
<protein>
    <submittedName>
        <fullName evidence="2">Uncharacterized protein</fullName>
    </submittedName>
</protein>
<organism evidence="2 3">
    <name type="scientific">Rossellomorea pakistanensis</name>
    <dbReference type="NCBI Taxonomy" id="992288"/>
    <lineage>
        <taxon>Bacteria</taxon>
        <taxon>Bacillati</taxon>
        <taxon>Bacillota</taxon>
        <taxon>Bacilli</taxon>
        <taxon>Bacillales</taxon>
        <taxon>Bacillaceae</taxon>
        <taxon>Rossellomorea</taxon>
    </lineage>
</organism>
<feature type="coiled-coil region" evidence="1">
    <location>
        <begin position="14"/>
        <end position="41"/>
    </location>
</feature>
<reference evidence="2 3" key="1">
    <citation type="submission" date="2021-01" db="EMBL/GenBank/DDBJ databases">
        <title>Genomic Encyclopedia of Type Strains, Phase IV (KMG-IV): sequencing the most valuable type-strain genomes for metagenomic binning, comparative biology and taxonomic classification.</title>
        <authorList>
            <person name="Goeker M."/>
        </authorList>
    </citation>
    <scope>NUCLEOTIDE SEQUENCE [LARGE SCALE GENOMIC DNA]</scope>
    <source>
        <strain evidence="2 3">DSM 24834</strain>
    </source>
</reference>
<accession>A0ABS2N9W4</accession>
<sequence length="126" mass="14579">MGESQVTEGMLEKFYRLNQKKKEIESAMKEMKKQFHNYFDETVGENVKGQVTVGDYILQRQVRTIEKFNEAKTVEKLEELKLEDLVVKKPDIDKMKAAINLGILKENDLEDCRVINISPALSVKTK</sequence>
<dbReference type="RefSeq" id="WP_205168816.1">
    <property type="nucleotide sequence ID" value="NZ_JAFBDZ010000001.1"/>
</dbReference>
<proteinExistence type="predicted"/>
<keyword evidence="1" id="KW-0175">Coiled coil</keyword>
<dbReference type="EMBL" id="JAFBDZ010000001">
    <property type="protein sequence ID" value="MBM7584637.1"/>
    <property type="molecule type" value="Genomic_DNA"/>
</dbReference>
<gene>
    <name evidence="2" type="ORF">JOC86_001174</name>
</gene>
<evidence type="ECO:0000256" key="1">
    <source>
        <dbReference type="SAM" id="Coils"/>
    </source>
</evidence>
<name>A0ABS2N9W4_9BACI</name>
<keyword evidence="3" id="KW-1185">Reference proteome</keyword>
<dbReference type="Proteomes" id="UP001646157">
    <property type="component" value="Unassembled WGS sequence"/>
</dbReference>
<evidence type="ECO:0000313" key="3">
    <source>
        <dbReference type="Proteomes" id="UP001646157"/>
    </source>
</evidence>
<comment type="caution">
    <text evidence="2">The sequence shown here is derived from an EMBL/GenBank/DDBJ whole genome shotgun (WGS) entry which is preliminary data.</text>
</comment>